<organism evidence="2 3">
    <name type="scientific">Pedobacter albus</name>
    <dbReference type="NCBI Taxonomy" id="3113905"/>
    <lineage>
        <taxon>Bacteria</taxon>
        <taxon>Pseudomonadati</taxon>
        <taxon>Bacteroidota</taxon>
        <taxon>Sphingobacteriia</taxon>
        <taxon>Sphingobacteriales</taxon>
        <taxon>Sphingobacteriaceae</taxon>
        <taxon>Pedobacter</taxon>
    </lineage>
</organism>
<protein>
    <submittedName>
        <fullName evidence="2">Uncharacterized protein</fullName>
    </submittedName>
</protein>
<name>A0ABU7I4Z4_9SPHI</name>
<evidence type="ECO:0000313" key="3">
    <source>
        <dbReference type="Proteomes" id="UP001336835"/>
    </source>
</evidence>
<keyword evidence="3" id="KW-1185">Reference proteome</keyword>
<accession>A0ABU7I4Z4</accession>
<dbReference type="Proteomes" id="UP001336835">
    <property type="component" value="Unassembled WGS sequence"/>
</dbReference>
<dbReference type="EMBL" id="JAZDQT010000001">
    <property type="protein sequence ID" value="MEE1944498.1"/>
    <property type="molecule type" value="Genomic_DNA"/>
</dbReference>
<reference evidence="2 3" key="1">
    <citation type="submission" date="2024-01" db="EMBL/GenBank/DDBJ databases">
        <title>Pedobacter sp. nov., isolated from fresh soil.</title>
        <authorList>
            <person name="Le N.T.T."/>
        </authorList>
    </citation>
    <scope>NUCLEOTIDE SEQUENCE [LARGE SCALE GENOMIC DNA]</scope>
    <source>
        <strain evidence="2 3">KR3-3</strain>
    </source>
</reference>
<gene>
    <name evidence="2" type="ORF">VRU48_05220</name>
</gene>
<feature type="region of interest" description="Disordered" evidence="1">
    <location>
        <begin position="1"/>
        <end position="21"/>
    </location>
</feature>
<dbReference type="RefSeq" id="WP_330106867.1">
    <property type="nucleotide sequence ID" value="NZ_JAZDQT010000001.1"/>
</dbReference>
<proteinExistence type="predicted"/>
<evidence type="ECO:0000256" key="1">
    <source>
        <dbReference type="SAM" id="MobiDB-lite"/>
    </source>
</evidence>
<comment type="caution">
    <text evidence="2">The sequence shown here is derived from an EMBL/GenBank/DDBJ whole genome shotgun (WGS) entry which is preliminary data.</text>
</comment>
<sequence>MHSYSNQKNGSNYRPVGTTNNNCNYLPDNRNPLQAKIINGKGVVQGMFRNAFNTGKKYAKQLIVTAFDQLPQIPVPIPPQQLQQFVAPQENAIVPYQPPQNNMVPYQPPVENNAPPKHHKPKKIRKFLFKPGSFTSEMFAGLKGYTTHYFFGPNIVVFTPTDQARIYFDLELHRLLSQGIVPRWCHQLIFQNAMQAMAGNKLPMDAAKYMIKALETFGLAAMNNEKPTKLLALYTRFQLGSVPLFLAGGSSYAPAVMHFLGMMLQSMPIVLLGRRWVLRPAKGPAFRGINLEKTAKKDVDAEGKGPKK</sequence>
<evidence type="ECO:0000313" key="2">
    <source>
        <dbReference type="EMBL" id="MEE1944498.1"/>
    </source>
</evidence>